<dbReference type="Proteomes" id="UP000002628">
    <property type="component" value="Segment"/>
</dbReference>
<feature type="compositionally biased region" description="Low complexity" evidence="1">
    <location>
        <begin position="8"/>
        <end position="25"/>
    </location>
</feature>
<dbReference type="RefSeq" id="YP_003359158.1">
    <property type="nucleotide sequence ID" value="NC_013698.1"/>
</dbReference>
<name>D0U251_9CAUD</name>
<evidence type="ECO:0000313" key="3">
    <source>
        <dbReference type="Proteomes" id="UP000002628"/>
    </source>
</evidence>
<sequence>MVRQRTPSAVSMTRRSRTSATGSARVRGRHPSGLARCLSSRRESRRVVSDALLRQLGHCGRRGLPGKPRPF</sequence>
<proteinExistence type="predicted"/>
<feature type="region of interest" description="Disordered" evidence="1">
    <location>
        <begin position="1"/>
        <end position="32"/>
    </location>
</feature>
<dbReference type="GeneID" id="8684249"/>
<protein>
    <submittedName>
        <fullName evidence="2">Uncharacterized protein</fullName>
    </submittedName>
</protein>
<reference evidence="2 3" key="1">
    <citation type="journal article" date="2010" name="Microbiology">
        <title>The endolysins of bacteriophages CMP1 and CN77 are specific for the lysis of Clavibacter michiganensis strains.</title>
        <authorList>
            <person name="Wittmann J."/>
            <person name="Eichenlaub R."/>
            <person name="Dreiseikelmann B."/>
        </authorList>
    </citation>
    <scope>NUCLEOTIDE SEQUENCE [LARGE SCALE GENOMIC DNA]</scope>
</reference>
<accession>D0U251</accession>
<evidence type="ECO:0000256" key="1">
    <source>
        <dbReference type="SAM" id="MobiDB-lite"/>
    </source>
</evidence>
<organism evidence="2 3">
    <name type="scientific">Clavibacter phage CMP1</name>
    <dbReference type="NCBI Taxonomy" id="686439"/>
    <lineage>
        <taxon>Viruses</taxon>
        <taxon>Duplodnaviria</taxon>
        <taxon>Heunggongvirae</taxon>
        <taxon>Uroviricota</taxon>
        <taxon>Caudoviricetes</taxon>
        <taxon>Cimpunavirus</taxon>
        <taxon>Cimpunavirus CMP1</taxon>
    </lineage>
</organism>
<evidence type="ECO:0000313" key="2">
    <source>
        <dbReference type="EMBL" id="ACY35959.1"/>
    </source>
</evidence>
<keyword evidence="3" id="KW-1185">Reference proteome</keyword>
<dbReference type="EMBL" id="GQ241246">
    <property type="protein sequence ID" value="ACY35959.1"/>
    <property type="molecule type" value="Genomic_DNA"/>
</dbReference>
<gene>
    <name evidence="2" type="ORF">CMP1-67</name>
</gene>
<dbReference type="KEGG" id="vg:8684249"/>